<dbReference type="Pfam" id="PF02493">
    <property type="entry name" value="MORN"/>
    <property type="match status" value="2"/>
</dbReference>
<protein>
    <submittedName>
        <fullName evidence="2">Uncharacterized protein</fullName>
    </submittedName>
</protein>
<dbReference type="InterPro" id="IPR003409">
    <property type="entry name" value="MORN"/>
</dbReference>
<dbReference type="SUPFAM" id="SSF82185">
    <property type="entry name" value="Histone H3 K4-specific methyltransferase SET7/9 N-terminal domain"/>
    <property type="match status" value="1"/>
</dbReference>
<dbReference type="PANTHER" id="PTHR43215:SF14">
    <property type="entry name" value="RADIAL SPOKE HEAD 1 HOMOLOG"/>
    <property type="match status" value="1"/>
</dbReference>
<accession>A0A2Z2KW56</accession>
<evidence type="ECO:0000313" key="2">
    <source>
        <dbReference type="EMBL" id="ASA25641.1"/>
    </source>
</evidence>
<reference evidence="2 3" key="1">
    <citation type="submission" date="2017-06" db="EMBL/GenBank/DDBJ databases">
        <title>Complete genome sequence of Paenibacillus donghaensis KCTC 13049T isolated from East Sea sediment, South Korea.</title>
        <authorList>
            <person name="Jung B.K."/>
            <person name="Hong S.-J."/>
            <person name="Shin J.-H."/>
        </authorList>
    </citation>
    <scope>NUCLEOTIDE SEQUENCE [LARGE SCALE GENOMIC DNA]</scope>
    <source>
        <strain evidence="2 3">KCTC 13049</strain>
    </source>
</reference>
<dbReference type="PANTHER" id="PTHR43215">
    <property type="entry name" value="RADIAL SPOKE HEAD 1 HOMOLOG"/>
    <property type="match status" value="1"/>
</dbReference>
<dbReference type="KEGG" id="pdh:B9T62_35870"/>
<dbReference type="EMBL" id="CP021780">
    <property type="protein sequence ID" value="ASA25641.1"/>
    <property type="molecule type" value="Genomic_DNA"/>
</dbReference>
<sequence length="90" mass="9894">MRRGSGVALIKKMWNILCCLILCIFVHVQKSEASGSNVTLKLPNGASYYGEVKNGKPSGKGTMIWSKSKSYSGEWIEGKRSGYGKYISVE</sequence>
<gene>
    <name evidence="2" type="ORF">B9T62_35870</name>
</gene>
<dbReference type="AlphaFoldDB" id="A0A2Z2KW56"/>
<dbReference type="Gene3D" id="2.20.110.10">
    <property type="entry name" value="Histone H3 K4-specific methyltransferase SET7/9 N-terminal domain"/>
    <property type="match status" value="1"/>
</dbReference>
<organism evidence="2 3">
    <name type="scientific">Paenibacillus donghaensis</name>
    <dbReference type="NCBI Taxonomy" id="414771"/>
    <lineage>
        <taxon>Bacteria</taxon>
        <taxon>Bacillati</taxon>
        <taxon>Bacillota</taxon>
        <taxon>Bacilli</taxon>
        <taxon>Bacillales</taxon>
        <taxon>Paenibacillaceae</taxon>
        <taxon>Paenibacillus</taxon>
    </lineage>
</organism>
<dbReference type="Proteomes" id="UP000249890">
    <property type="component" value="Chromosome"/>
</dbReference>
<name>A0A2Z2KW56_9BACL</name>
<dbReference type="SMART" id="SM00698">
    <property type="entry name" value="MORN"/>
    <property type="match status" value="2"/>
</dbReference>
<keyword evidence="1" id="KW-0677">Repeat</keyword>
<proteinExistence type="predicted"/>
<evidence type="ECO:0000256" key="1">
    <source>
        <dbReference type="ARBA" id="ARBA00022737"/>
    </source>
</evidence>
<evidence type="ECO:0000313" key="3">
    <source>
        <dbReference type="Proteomes" id="UP000249890"/>
    </source>
</evidence>
<keyword evidence="3" id="KW-1185">Reference proteome</keyword>